<evidence type="ECO:0000313" key="1">
    <source>
        <dbReference type="Proteomes" id="UP000095283"/>
    </source>
</evidence>
<organism evidence="1 2">
    <name type="scientific">Heterorhabditis bacteriophora</name>
    <name type="common">Entomopathogenic nematode worm</name>
    <dbReference type="NCBI Taxonomy" id="37862"/>
    <lineage>
        <taxon>Eukaryota</taxon>
        <taxon>Metazoa</taxon>
        <taxon>Ecdysozoa</taxon>
        <taxon>Nematoda</taxon>
        <taxon>Chromadorea</taxon>
        <taxon>Rhabditida</taxon>
        <taxon>Rhabditina</taxon>
        <taxon>Rhabditomorpha</taxon>
        <taxon>Strongyloidea</taxon>
        <taxon>Heterorhabditidae</taxon>
        <taxon>Heterorhabditis</taxon>
    </lineage>
</organism>
<accession>A0A1I7X0W1</accession>
<proteinExistence type="predicted"/>
<sequence length="45" mass="5276">MDHVINLTLIWQRAQVYHSSDILLTSLMIRHFSKQMKTSDFAAMP</sequence>
<dbReference type="WBParaSite" id="Hba_11083">
    <property type="protein sequence ID" value="Hba_11083"/>
    <property type="gene ID" value="Hba_11083"/>
</dbReference>
<dbReference type="AlphaFoldDB" id="A0A1I7X0W1"/>
<protein>
    <submittedName>
        <fullName evidence="2">Uncharacterized protein</fullName>
    </submittedName>
</protein>
<name>A0A1I7X0W1_HETBA</name>
<reference evidence="2" key="1">
    <citation type="submission" date="2016-11" db="UniProtKB">
        <authorList>
            <consortium name="WormBaseParasite"/>
        </authorList>
    </citation>
    <scope>IDENTIFICATION</scope>
</reference>
<keyword evidence="1" id="KW-1185">Reference proteome</keyword>
<evidence type="ECO:0000313" key="2">
    <source>
        <dbReference type="WBParaSite" id="Hba_11083"/>
    </source>
</evidence>
<dbReference type="Proteomes" id="UP000095283">
    <property type="component" value="Unplaced"/>
</dbReference>